<dbReference type="EMBL" id="BPLQ01010754">
    <property type="protein sequence ID" value="GIY53300.1"/>
    <property type="molecule type" value="Genomic_DNA"/>
</dbReference>
<organism evidence="1 2">
    <name type="scientific">Caerostris darwini</name>
    <dbReference type="NCBI Taxonomy" id="1538125"/>
    <lineage>
        <taxon>Eukaryota</taxon>
        <taxon>Metazoa</taxon>
        <taxon>Ecdysozoa</taxon>
        <taxon>Arthropoda</taxon>
        <taxon>Chelicerata</taxon>
        <taxon>Arachnida</taxon>
        <taxon>Araneae</taxon>
        <taxon>Araneomorphae</taxon>
        <taxon>Entelegynae</taxon>
        <taxon>Araneoidea</taxon>
        <taxon>Araneidae</taxon>
        <taxon>Caerostris</taxon>
    </lineage>
</organism>
<name>A0AAV4U6E2_9ARAC</name>
<sequence>MVPHSTFTSREQKQHFVFLLGCRTYVVTVPVNNSAADLRGRTLRSFQILLCFLAWRILTLSGKCRVLFCYEKQLIWFRIFSPTALNSALQRKVEENNLGLLRNQTKFGLGKLLNFH</sequence>
<dbReference type="AlphaFoldDB" id="A0AAV4U6E2"/>
<protein>
    <submittedName>
        <fullName evidence="1">Uncharacterized protein</fullName>
    </submittedName>
</protein>
<evidence type="ECO:0000313" key="2">
    <source>
        <dbReference type="Proteomes" id="UP001054837"/>
    </source>
</evidence>
<proteinExistence type="predicted"/>
<gene>
    <name evidence="1" type="ORF">CDAR_39331</name>
</gene>
<evidence type="ECO:0000313" key="1">
    <source>
        <dbReference type="EMBL" id="GIY53300.1"/>
    </source>
</evidence>
<keyword evidence="2" id="KW-1185">Reference proteome</keyword>
<dbReference type="Proteomes" id="UP001054837">
    <property type="component" value="Unassembled WGS sequence"/>
</dbReference>
<reference evidence="1 2" key="1">
    <citation type="submission" date="2021-06" db="EMBL/GenBank/DDBJ databases">
        <title>Caerostris darwini draft genome.</title>
        <authorList>
            <person name="Kono N."/>
            <person name="Arakawa K."/>
        </authorList>
    </citation>
    <scope>NUCLEOTIDE SEQUENCE [LARGE SCALE GENOMIC DNA]</scope>
</reference>
<comment type="caution">
    <text evidence="1">The sequence shown here is derived from an EMBL/GenBank/DDBJ whole genome shotgun (WGS) entry which is preliminary data.</text>
</comment>
<accession>A0AAV4U6E2</accession>